<feature type="region of interest" description="Disordered" evidence="1">
    <location>
        <begin position="1"/>
        <end position="33"/>
    </location>
</feature>
<organism evidence="2 3">
    <name type="scientific">Neorhodopirellula pilleata</name>
    <dbReference type="NCBI Taxonomy" id="2714738"/>
    <lineage>
        <taxon>Bacteria</taxon>
        <taxon>Pseudomonadati</taxon>
        <taxon>Planctomycetota</taxon>
        <taxon>Planctomycetia</taxon>
        <taxon>Pirellulales</taxon>
        <taxon>Pirellulaceae</taxon>
        <taxon>Neorhodopirellula</taxon>
    </lineage>
</organism>
<proteinExistence type="predicted"/>
<dbReference type="AlphaFoldDB" id="A0A5C6AB87"/>
<dbReference type="EMBL" id="SJPM01000005">
    <property type="protein sequence ID" value="TWT96558.1"/>
    <property type="molecule type" value="Genomic_DNA"/>
</dbReference>
<protein>
    <submittedName>
        <fullName evidence="2">Uncharacterized protein</fullName>
    </submittedName>
</protein>
<evidence type="ECO:0000313" key="3">
    <source>
        <dbReference type="Proteomes" id="UP000316213"/>
    </source>
</evidence>
<dbReference type="RefSeq" id="WP_146578452.1">
    <property type="nucleotide sequence ID" value="NZ_SJPM01000005.1"/>
</dbReference>
<evidence type="ECO:0000313" key="2">
    <source>
        <dbReference type="EMBL" id="TWT96558.1"/>
    </source>
</evidence>
<evidence type="ECO:0000256" key="1">
    <source>
        <dbReference type="SAM" id="MobiDB-lite"/>
    </source>
</evidence>
<name>A0A5C6AB87_9BACT</name>
<accession>A0A5C6AB87</accession>
<gene>
    <name evidence="2" type="ORF">Pla100_30410</name>
</gene>
<sequence length="164" mass="19132">MSDDFTSRLESAIQRGRRRAEHQASEERRKELSEDELKRLHTSYRLSLSEQIETAVHRVADHFPGFRTESVFGEEGWGTACYRDDLRLDAGRRTNLYSRLELVIRPYSDLRVLDLKGKGTVMNREIFNRVHYTKIAEVDPSEFSQLIDTWAIEYAELYAAKSTT</sequence>
<reference evidence="2 3" key="1">
    <citation type="submission" date="2019-02" db="EMBL/GenBank/DDBJ databases">
        <title>Deep-cultivation of Planctomycetes and their phenomic and genomic characterization uncovers novel biology.</title>
        <authorList>
            <person name="Wiegand S."/>
            <person name="Jogler M."/>
            <person name="Boedeker C."/>
            <person name="Pinto D."/>
            <person name="Vollmers J."/>
            <person name="Rivas-Marin E."/>
            <person name="Kohn T."/>
            <person name="Peeters S.H."/>
            <person name="Heuer A."/>
            <person name="Rast P."/>
            <person name="Oberbeckmann S."/>
            <person name="Bunk B."/>
            <person name="Jeske O."/>
            <person name="Meyerdierks A."/>
            <person name="Storesund J.E."/>
            <person name="Kallscheuer N."/>
            <person name="Luecker S."/>
            <person name="Lage O.M."/>
            <person name="Pohl T."/>
            <person name="Merkel B.J."/>
            <person name="Hornburger P."/>
            <person name="Mueller R.-W."/>
            <person name="Bruemmer F."/>
            <person name="Labrenz M."/>
            <person name="Spormann A.M."/>
            <person name="Op Den Camp H."/>
            <person name="Overmann J."/>
            <person name="Amann R."/>
            <person name="Jetten M.S.M."/>
            <person name="Mascher T."/>
            <person name="Medema M.H."/>
            <person name="Devos D.P."/>
            <person name="Kaster A.-K."/>
            <person name="Ovreas L."/>
            <person name="Rohde M."/>
            <person name="Galperin M.Y."/>
            <person name="Jogler C."/>
        </authorList>
    </citation>
    <scope>NUCLEOTIDE SEQUENCE [LARGE SCALE GENOMIC DNA]</scope>
    <source>
        <strain evidence="2 3">Pla100</strain>
    </source>
</reference>
<dbReference type="OrthoDB" id="269629at2"/>
<comment type="caution">
    <text evidence="2">The sequence shown here is derived from an EMBL/GenBank/DDBJ whole genome shotgun (WGS) entry which is preliminary data.</text>
</comment>
<dbReference type="Proteomes" id="UP000316213">
    <property type="component" value="Unassembled WGS sequence"/>
</dbReference>
<keyword evidence="3" id="KW-1185">Reference proteome</keyword>
<feature type="compositionally biased region" description="Basic and acidic residues" evidence="1">
    <location>
        <begin position="21"/>
        <end position="33"/>
    </location>
</feature>